<dbReference type="Proteomes" id="UP000753802">
    <property type="component" value="Unassembled WGS sequence"/>
</dbReference>
<proteinExistence type="predicted"/>
<gene>
    <name evidence="1" type="ORF">GWC95_15740</name>
</gene>
<reference evidence="1 2" key="1">
    <citation type="submission" date="2020-01" db="EMBL/GenBank/DDBJ databases">
        <title>Genome analysis.</title>
        <authorList>
            <person name="Wu S."/>
            <person name="Wang G."/>
        </authorList>
    </citation>
    <scope>NUCLEOTIDE SEQUENCE [LARGE SCALE GENOMIC DNA]</scope>
    <source>
        <strain evidence="1 2">SYL130</strain>
    </source>
</reference>
<organism evidence="1 2">
    <name type="scientific">Sediminibacterium roseum</name>
    <dbReference type="NCBI Taxonomy" id="1978412"/>
    <lineage>
        <taxon>Bacteria</taxon>
        <taxon>Pseudomonadati</taxon>
        <taxon>Bacteroidota</taxon>
        <taxon>Chitinophagia</taxon>
        <taxon>Chitinophagales</taxon>
        <taxon>Chitinophagaceae</taxon>
        <taxon>Sediminibacterium</taxon>
    </lineage>
</organism>
<protein>
    <submittedName>
        <fullName evidence="1">Uncharacterized protein</fullName>
    </submittedName>
</protein>
<comment type="caution">
    <text evidence="1">The sequence shown here is derived from an EMBL/GenBank/DDBJ whole genome shotgun (WGS) entry which is preliminary data.</text>
</comment>
<evidence type="ECO:0000313" key="1">
    <source>
        <dbReference type="EMBL" id="NCI51381.1"/>
    </source>
</evidence>
<dbReference type="EMBL" id="JAACJS010000015">
    <property type="protein sequence ID" value="NCI51381.1"/>
    <property type="molecule type" value="Genomic_DNA"/>
</dbReference>
<evidence type="ECO:0000313" key="2">
    <source>
        <dbReference type="Proteomes" id="UP000753802"/>
    </source>
</evidence>
<keyword evidence="2" id="KW-1185">Reference proteome</keyword>
<dbReference type="RefSeq" id="WP_161819665.1">
    <property type="nucleotide sequence ID" value="NZ_JAACJS010000015.1"/>
</dbReference>
<sequence>MKPKHGEENIHYSILLIAPDGQPGPTMGNYDTLQEVVNAWVDSYTEDGPDMAIVRVFSQFDAQSGVFEVIRMEVVSEEDVESVEVNDMSDTTVDELLMEMNDDENKFVADEHPDWHIKEFHAIVNYIAALDDESIGMEVPPVSTHDTLEDARKEHKEKGYSADYVIVIRQLKVNPDNPKEYYLFDEFDAERNESEE</sequence>
<accession>A0ABX0A2M4</accession>
<name>A0ABX0A2M4_9BACT</name>